<name>A0A382JLW1_9ZZZZ</name>
<sequence>MNVTIEITNDCDSQWVPDQETCENWIQTALDLLGENKQYNVSLCLVDEAGSKDLNSRYCGKQNATNVLSFPAQLPPVFSNQLETTLLGDVVICPAILYREANELGKTPEAHWIHLLIHGFLHLLGYDHKTNGSAAIMEELEIDILEKLGFPNPYLIG</sequence>
<dbReference type="PROSITE" id="PS01306">
    <property type="entry name" value="UPF0054"/>
    <property type="match status" value="1"/>
</dbReference>
<dbReference type="Pfam" id="PF02130">
    <property type="entry name" value="YbeY"/>
    <property type="match status" value="1"/>
</dbReference>
<keyword evidence="4" id="KW-0479">Metal-binding</keyword>
<evidence type="ECO:0000256" key="1">
    <source>
        <dbReference type="ARBA" id="ARBA00001947"/>
    </source>
</evidence>
<evidence type="ECO:0000256" key="6">
    <source>
        <dbReference type="ARBA" id="ARBA00022801"/>
    </source>
</evidence>
<dbReference type="GO" id="GO:0004519">
    <property type="term" value="F:endonuclease activity"/>
    <property type="evidence" value="ECO:0007669"/>
    <property type="project" value="UniProtKB-KW"/>
</dbReference>
<reference evidence="8" key="1">
    <citation type="submission" date="2018-05" db="EMBL/GenBank/DDBJ databases">
        <authorList>
            <person name="Lanie J.A."/>
            <person name="Ng W.-L."/>
            <person name="Kazmierczak K.M."/>
            <person name="Andrzejewski T.M."/>
            <person name="Davidsen T.M."/>
            <person name="Wayne K.J."/>
            <person name="Tettelin H."/>
            <person name="Glass J.I."/>
            <person name="Rusch D."/>
            <person name="Podicherti R."/>
            <person name="Tsui H.-C.T."/>
            <person name="Winkler M.E."/>
        </authorList>
    </citation>
    <scope>NUCLEOTIDE SEQUENCE</scope>
</reference>
<comment type="similarity">
    <text evidence="2">Belongs to the endoribonuclease YbeY family.</text>
</comment>
<proteinExistence type="inferred from homology"/>
<dbReference type="InterPro" id="IPR002036">
    <property type="entry name" value="YbeY"/>
</dbReference>
<dbReference type="EMBL" id="UINC01075181">
    <property type="protein sequence ID" value="SVC13110.1"/>
    <property type="molecule type" value="Genomic_DNA"/>
</dbReference>
<dbReference type="Gene3D" id="3.40.390.30">
    <property type="entry name" value="Metalloproteases ('zincins'), catalytic domain"/>
    <property type="match status" value="1"/>
</dbReference>
<dbReference type="PANTHER" id="PTHR46986:SF1">
    <property type="entry name" value="ENDORIBONUCLEASE YBEY, CHLOROPLASTIC"/>
    <property type="match status" value="1"/>
</dbReference>
<dbReference type="SUPFAM" id="SSF55486">
    <property type="entry name" value="Metalloproteases ('zincins'), catalytic domain"/>
    <property type="match status" value="1"/>
</dbReference>
<evidence type="ECO:0000256" key="5">
    <source>
        <dbReference type="ARBA" id="ARBA00022759"/>
    </source>
</evidence>
<evidence type="ECO:0000313" key="8">
    <source>
        <dbReference type="EMBL" id="SVC13110.1"/>
    </source>
</evidence>
<keyword evidence="3" id="KW-0540">Nuclease</keyword>
<dbReference type="InterPro" id="IPR023091">
    <property type="entry name" value="MetalPrtase_cat_dom_sf_prd"/>
</dbReference>
<comment type="cofactor">
    <cofactor evidence="1">
        <name>Zn(2+)</name>
        <dbReference type="ChEBI" id="CHEBI:29105"/>
    </cofactor>
</comment>
<dbReference type="NCBIfam" id="TIGR00043">
    <property type="entry name" value="rRNA maturation RNase YbeY"/>
    <property type="match status" value="1"/>
</dbReference>
<protein>
    <submittedName>
        <fullName evidence="8">Uncharacterized protein</fullName>
    </submittedName>
</protein>
<evidence type="ECO:0000256" key="2">
    <source>
        <dbReference type="ARBA" id="ARBA00010875"/>
    </source>
</evidence>
<dbReference type="PANTHER" id="PTHR46986">
    <property type="entry name" value="ENDORIBONUCLEASE YBEY, CHLOROPLASTIC"/>
    <property type="match status" value="1"/>
</dbReference>
<dbReference type="GO" id="GO:0046872">
    <property type="term" value="F:metal ion binding"/>
    <property type="evidence" value="ECO:0007669"/>
    <property type="project" value="UniProtKB-KW"/>
</dbReference>
<dbReference type="GO" id="GO:0006364">
    <property type="term" value="P:rRNA processing"/>
    <property type="evidence" value="ECO:0007669"/>
    <property type="project" value="InterPro"/>
</dbReference>
<evidence type="ECO:0000256" key="4">
    <source>
        <dbReference type="ARBA" id="ARBA00022723"/>
    </source>
</evidence>
<dbReference type="AlphaFoldDB" id="A0A382JLW1"/>
<keyword evidence="5" id="KW-0255">Endonuclease</keyword>
<evidence type="ECO:0000256" key="3">
    <source>
        <dbReference type="ARBA" id="ARBA00022722"/>
    </source>
</evidence>
<gene>
    <name evidence="8" type="ORF">METZ01_LOCUS265964</name>
</gene>
<keyword evidence="7" id="KW-0862">Zinc</keyword>
<accession>A0A382JLW1</accession>
<dbReference type="HAMAP" id="MF_00009">
    <property type="entry name" value="Endoribonucl_YbeY"/>
    <property type="match status" value="1"/>
</dbReference>
<evidence type="ECO:0000256" key="7">
    <source>
        <dbReference type="ARBA" id="ARBA00022833"/>
    </source>
</evidence>
<organism evidence="8">
    <name type="scientific">marine metagenome</name>
    <dbReference type="NCBI Taxonomy" id="408172"/>
    <lineage>
        <taxon>unclassified sequences</taxon>
        <taxon>metagenomes</taxon>
        <taxon>ecological metagenomes</taxon>
    </lineage>
</organism>
<dbReference type="InterPro" id="IPR020549">
    <property type="entry name" value="YbeY_CS"/>
</dbReference>
<dbReference type="GO" id="GO:0004222">
    <property type="term" value="F:metalloendopeptidase activity"/>
    <property type="evidence" value="ECO:0007669"/>
    <property type="project" value="InterPro"/>
</dbReference>
<keyword evidence="6" id="KW-0378">Hydrolase</keyword>